<organism evidence="2 3">
    <name type="scientific">Vespula squamosa</name>
    <name type="common">Southern yellow jacket</name>
    <name type="synonym">Wasp</name>
    <dbReference type="NCBI Taxonomy" id="30214"/>
    <lineage>
        <taxon>Eukaryota</taxon>
        <taxon>Metazoa</taxon>
        <taxon>Ecdysozoa</taxon>
        <taxon>Arthropoda</taxon>
        <taxon>Hexapoda</taxon>
        <taxon>Insecta</taxon>
        <taxon>Pterygota</taxon>
        <taxon>Neoptera</taxon>
        <taxon>Endopterygota</taxon>
        <taxon>Hymenoptera</taxon>
        <taxon>Apocrita</taxon>
        <taxon>Aculeata</taxon>
        <taxon>Vespoidea</taxon>
        <taxon>Vespidae</taxon>
        <taxon>Vespinae</taxon>
        <taxon>Vespula</taxon>
    </lineage>
</organism>
<protein>
    <submittedName>
        <fullName evidence="2">Uncharacterized protein</fullName>
    </submittedName>
</protein>
<evidence type="ECO:0000256" key="1">
    <source>
        <dbReference type="SAM" id="MobiDB-lite"/>
    </source>
</evidence>
<gene>
    <name evidence="2" type="ORF">V1478_012091</name>
</gene>
<dbReference type="AlphaFoldDB" id="A0ABD2ACG2"/>
<comment type="caution">
    <text evidence="2">The sequence shown here is derived from an EMBL/GenBank/DDBJ whole genome shotgun (WGS) entry which is preliminary data.</text>
</comment>
<accession>A0ABD2ACG2</accession>
<dbReference type="EMBL" id="JAUDFV010000152">
    <property type="protein sequence ID" value="KAL2718215.1"/>
    <property type="molecule type" value="Genomic_DNA"/>
</dbReference>
<keyword evidence="3" id="KW-1185">Reference proteome</keyword>
<evidence type="ECO:0000313" key="2">
    <source>
        <dbReference type="EMBL" id="KAL2718215.1"/>
    </source>
</evidence>
<proteinExistence type="predicted"/>
<name>A0ABD2ACG2_VESSQ</name>
<dbReference type="Proteomes" id="UP001607302">
    <property type="component" value="Unassembled WGS sequence"/>
</dbReference>
<sequence>MEERNDRKAKVNSKRTVNFVHIYGTLRVSRTMFVRKKERKREKALIEVNAKKEIGTTGYCRRIDRNEVRTGIQEEGISQEERNYGVCEEDGERKGGPKGLLVPDYMKREGGNGMQKQNE</sequence>
<feature type="region of interest" description="Disordered" evidence="1">
    <location>
        <begin position="81"/>
        <end position="119"/>
    </location>
</feature>
<reference evidence="2 3" key="1">
    <citation type="journal article" date="2024" name="Ann. Entomol. Soc. Am.">
        <title>Genomic analyses of the southern and eastern yellowjacket wasps (Hymenoptera: Vespidae) reveal evolutionary signatures of social life.</title>
        <authorList>
            <person name="Catto M.A."/>
            <person name="Caine P.B."/>
            <person name="Orr S.E."/>
            <person name="Hunt B.G."/>
            <person name="Goodisman M.A.D."/>
        </authorList>
    </citation>
    <scope>NUCLEOTIDE SEQUENCE [LARGE SCALE GENOMIC DNA]</scope>
    <source>
        <strain evidence="2">233</strain>
        <tissue evidence="2">Head and thorax</tissue>
    </source>
</reference>
<evidence type="ECO:0000313" key="3">
    <source>
        <dbReference type="Proteomes" id="UP001607302"/>
    </source>
</evidence>